<dbReference type="SUPFAM" id="SSF56420">
    <property type="entry name" value="Peptide deformylase"/>
    <property type="match status" value="1"/>
</dbReference>
<dbReference type="AlphaFoldDB" id="A0A853I8H5"/>
<organism evidence="3 4">
    <name type="scientific">Spartinivicinus marinus</name>
    <dbReference type="NCBI Taxonomy" id="2994442"/>
    <lineage>
        <taxon>Bacteria</taxon>
        <taxon>Pseudomonadati</taxon>
        <taxon>Pseudomonadota</taxon>
        <taxon>Gammaproteobacteria</taxon>
        <taxon>Oceanospirillales</taxon>
        <taxon>Zooshikellaceae</taxon>
        <taxon>Spartinivicinus</taxon>
    </lineage>
</organism>
<keyword evidence="4" id="KW-1185">Reference proteome</keyword>
<dbReference type="HAMAP" id="MF_00163">
    <property type="entry name" value="Pep_deformylase"/>
    <property type="match status" value="1"/>
</dbReference>
<evidence type="ECO:0000256" key="1">
    <source>
        <dbReference type="ARBA" id="ARBA00010759"/>
    </source>
</evidence>
<feature type="active site" evidence="2">
    <location>
        <position position="158"/>
    </location>
</feature>
<dbReference type="RefSeq" id="WP_180567569.1">
    <property type="nucleotide sequence ID" value="NZ_JACCKB010000005.1"/>
</dbReference>
<dbReference type="Pfam" id="PF01327">
    <property type="entry name" value="Pep_deformylase"/>
    <property type="match status" value="1"/>
</dbReference>
<name>A0A853I8H5_9GAMM</name>
<dbReference type="EMBL" id="JACCKB010000005">
    <property type="protein sequence ID" value="NYZ65545.1"/>
    <property type="molecule type" value="Genomic_DNA"/>
</dbReference>
<keyword evidence="2" id="KW-0408">Iron</keyword>
<evidence type="ECO:0000313" key="4">
    <source>
        <dbReference type="Proteomes" id="UP000569732"/>
    </source>
</evidence>
<dbReference type="Gene3D" id="3.90.45.10">
    <property type="entry name" value="Peptide deformylase"/>
    <property type="match status" value="1"/>
</dbReference>
<dbReference type="GO" id="GO:0042586">
    <property type="term" value="F:peptide deformylase activity"/>
    <property type="evidence" value="ECO:0007669"/>
    <property type="project" value="UniProtKB-UniRule"/>
</dbReference>
<comment type="function">
    <text evidence="2">Removes the formyl group from the N-terminal Met of newly synthesized proteins. Requires at least a dipeptide for an efficient rate of reaction. N-terminal L-methionine is a prerequisite for activity but the enzyme has broad specificity at other positions.</text>
</comment>
<comment type="caution">
    <text evidence="3">The sequence shown here is derived from an EMBL/GenBank/DDBJ whole genome shotgun (WGS) entry which is preliminary data.</text>
</comment>
<feature type="binding site" evidence="2">
    <location>
        <position position="157"/>
    </location>
    <ligand>
        <name>Fe cation</name>
        <dbReference type="ChEBI" id="CHEBI:24875"/>
    </ligand>
</feature>
<dbReference type="InterPro" id="IPR036821">
    <property type="entry name" value="Peptide_deformylase_sf"/>
</dbReference>
<dbReference type="EC" id="3.5.1.88" evidence="2"/>
<dbReference type="GO" id="GO:0006412">
    <property type="term" value="P:translation"/>
    <property type="evidence" value="ECO:0007669"/>
    <property type="project" value="UniProtKB-UniRule"/>
</dbReference>
<accession>A0A853I8H5</accession>
<comment type="cofactor">
    <cofactor evidence="2">
        <name>Fe(2+)</name>
        <dbReference type="ChEBI" id="CHEBI:29033"/>
    </cofactor>
    <text evidence="2">Binds 1 Fe(2+) ion.</text>
</comment>
<reference evidence="3 4" key="1">
    <citation type="submission" date="2020-07" db="EMBL/GenBank/DDBJ databases">
        <title>Endozoicomonas sp. nov., isolated from sediment.</title>
        <authorList>
            <person name="Gu T."/>
        </authorList>
    </citation>
    <scope>NUCLEOTIDE SEQUENCE [LARGE SCALE GENOMIC DNA]</scope>
    <source>
        <strain evidence="3 4">SM1973</strain>
    </source>
</reference>
<keyword evidence="2" id="KW-0378">Hydrolase</keyword>
<comment type="similarity">
    <text evidence="1 2">Belongs to the polypeptide deformylase family.</text>
</comment>
<dbReference type="CDD" id="cd00487">
    <property type="entry name" value="Pep_deformylase"/>
    <property type="match status" value="1"/>
</dbReference>
<keyword evidence="2" id="KW-0479">Metal-binding</keyword>
<proteinExistence type="inferred from homology"/>
<dbReference type="GO" id="GO:0046872">
    <property type="term" value="F:metal ion binding"/>
    <property type="evidence" value="ECO:0007669"/>
    <property type="project" value="UniProtKB-KW"/>
</dbReference>
<evidence type="ECO:0000256" key="2">
    <source>
        <dbReference type="HAMAP-Rule" id="MF_00163"/>
    </source>
</evidence>
<gene>
    <name evidence="2" type="primary">def</name>
    <name evidence="3" type="ORF">H0A36_05940</name>
</gene>
<sequence>MKVSSQLLAIRQVGDPILHQSLKPADLSNLSAISAMISIMKESLNGGVGVACNQCSAIEQPVQIMIIGTDDEQLRQQAIERYPGETIPHITVMINPNITSVSQETYYPVSGEGCLSVFGPIRGKVKRHRLVTIDYWDEQGNQHKEECEGFFAHIVQHEMDHLQGVTFVERIFADCTTEQCQELLSYIDQELIRREQLGLDITEIEVGPAPLVFERNDNGGVIFESEHFRKALTELMTPTIIGLHKVLNNIYF</sequence>
<dbReference type="InterPro" id="IPR023635">
    <property type="entry name" value="Peptide_deformylase"/>
</dbReference>
<evidence type="ECO:0000313" key="3">
    <source>
        <dbReference type="EMBL" id="NYZ65545.1"/>
    </source>
</evidence>
<keyword evidence="2" id="KW-0648">Protein biosynthesis</keyword>
<comment type="catalytic activity">
    <reaction evidence="2">
        <text>N-terminal N-formyl-L-methionyl-[peptide] + H2O = N-terminal L-methionyl-[peptide] + formate</text>
        <dbReference type="Rhea" id="RHEA:24420"/>
        <dbReference type="Rhea" id="RHEA-COMP:10639"/>
        <dbReference type="Rhea" id="RHEA-COMP:10640"/>
        <dbReference type="ChEBI" id="CHEBI:15377"/>
        <dbReference type="ChEBI" id="CHEBI:15740"/>
        <dbReference type="ChEBI" id="CHEBI:49298"/>
        <dbReference type="ChEBI" id="CHEBI:64731"/>
        <dbReference type="EC" id="3.5.1.88"/>
    </reaction>
</comment>
<dbReference type="PRINTS" id="PR01576">
    <property type="entry name" value="PDEFORMYLASE"/>
</dbReference>
<feature type="binding site" evidence="2">
    <location>
        <position position="161"/>
    </location>
    <ligand>
        <name>Fe cation</name>
        <dbReference type="ChEBI" id="CHEBI:24875"/>
    </ligand>
</feature>
<protein>
    <recommendedName>
        <fullName evidence="2">Peptide deformylase</fullName>
        <shortName evidence="2">PDF</shortName>
        <ecNumber evidence="2">3.5.1.88</ecNumber>
    </recommendedName>
    <alternativeName>
        <fullName evidence="2">Polypeptide deformylase</fullName>
    </alternativeName>
</protein>
<dbReference type="PANTHER" id="PTHR10458">
    <property type="entry name" value="PEPTIDE DEFORMYLASE"/>
    <property type="match status" value="1"/>
</dbReference>
<feature type="binding site" evidence="2">
    <location>
        <position position="114"/>
    </location>
    <ligand>
        <name>Fe cation</name>
        <dbReference type="ChEBI" id="CHEBI:24875"/>
    </ligand>
</feature>
<dbReference type="PANTHER" id="PTHR10458:SF22">
    <property type="entry name" value="PEPTIDE DEFORMYLASE"/>
    <property type="match status" value="1"/>
</dbReference>
<dbReference type="Proteomes" id="UP000569732">
    <property type="component" value="Unassembled WGS sequence"/>
</dbReference>